<feature type="domain" description="Bulb-type lectin" evidence="2">
    <location>
        <begin position="412"/>
        <end position="520"/>
    </location>
</feature>
<keyword evidence="3" id="KW-0378">Hydrolase</keyword>
<name>W0UZV7_9BURK</name>
<dbReference type="InterPro" id="IPR053140">
    <property type="entry name" value="GDSL_Rv0518-like"/>
</dbReference>
<keyword evidence="1" id="KW-0732">Signal</keyword>
<evidence type="ECO:0000313" key="3">
    <source>
        <dbReference type="EMBL" id="CDG81156.1"/>
    </source>
</evidence>
<dbReference type="EMBL" id="HG322949">
    <property type="protein sequence ID" value="CDG81156.1"/>
    <property type="molecule type" value="Genomic_DNA"/>
</dbReference>
<gene>
    <name evidence="3" type="ORF">GJA_496</name>
</gene>
<evidence type="ECO:0000259" key="2">
    <source>
        <dbReference type="PROSITE" id="PS50927"/>
    </source>
</evidence>
<dbReference type="SUPFAM" id="SSF51110">
    <property type="entry name" value="alpha-D-mannose-specific plant lectins"/>
    <property type="match status" value="1"/>
</dbReference>
<dbReference type="Pfam" id="PF13472">
    <property type="entry name" value="Lipase_GDSL_2"/>
    <property type="match status" value="1"/>
</dbReference>
<dbReference type="Proteomes" id="UP000027604">
    <property type="component" value="Chromosome I"/>
</dbReference>
<dbReference type="SUPFAM" id="SSF52266">
    <property type="entry name" value="SGNH hydrolase"/>
    <property type="match status" value="1"/>
</dbReference>
<dbReference type="KEGG" id="jag:GJA_496"/>
<dbReference type="InterPro" id="IPR036426">
    <property type="entry name" value="Bulb-type_lectin_dom_sf"/>
</dbReference>
<dbReference type="Gene3D" id="3.40.50.1110">
    <property type="entry name" value="SGNH hydrolase"/>
    <property type="match status" value="1"/>
</dbReference>
<dbReference type="HOGENOM" id="CLU_029872_0_0_4"/>
<feature type="signal peptide" evidence="1">
    <location>
        <begin position="1"/>
        <end position="25"/>
    </location>
</feature>
<dbReference type="InterPro" id="IPR001480">
    <property type="entry name" value="Bulb-type_lectin_dom"/>
</dbReference>
<evidence type="ECO:0000256" key="1">
    <source>
        <dbReference type="SAM" id="SignalP"/>
    </source>
</evidence>
<sequence length="522" mass="54691">MKVRFHHVKKMVLALLMASSIPALAQSSAAAVPWTGTWAVTPWTTGDAGFNNQTIRQIVYTSIGGSAARVRLSNLFGGEPLQIGNVHIALRDKDARIVPGSDRLATFGGQTSITIPRGAEVLSDAVALNVPALGDVAVSIYLPGRTGNNSTGHAGSLQDVYIAPGNVSATVDLPGGSANSVSGQAYYFLTGLDVQNPAATGAVVAFGASITDGIASRGNVNRRWPNDLARRLQQANMTVGVLNQGISGNNFFFDGAGQAGRTRFKRDALQQAGVKWVIVSDDAVNSLNNGNPPSAAELIAVYKELIAQAHQANVKFLCSTLTPFHGTPQWTQGAENTRAQLAAFMKGPDSGCDGIVDQALATSDPADRTRYLPAFNAGDSLHPNEEGLQAIADAVPLNKLRLLPAVTKPLVCGQLLAGEGLLRGETLTSCDGRFTLHLGQDGNLTIADGDTQLWASGTAGSSAAEVLLQDDGRLVQYDAQGTVLWQSVSASHPGAVTFLQNDGNLVTYSNNQPVWASNTCCH</sequence>
<accession>W0UZV7</accession>
<feature type="chain" id="PRO_5004797997" evidence="1">
    <location>
        <begin position="26"/>
        <end position="522"/>
    </location>
</feature>
<dbReference type="SMART" id="SM00108">
    <property type="entry name" value="B_lectin"/>
    <property type="match status" value="1"/>
</dbReference>
<dbReference type="PANTHER" id="PTHR43784">
    <property type="entry name" value="GDSL-LIKE LIPASE/ACYLHYDROLASE, PUTATIVE (AFU_ORTHOLOGUE AFUA_2G00820)-RELATED"/>
    <property type="match status" value="1"/>
</dbReference>
<dbReference type="InterPro" id="IPR013830">
    <property type="entry name" value="SGNH_hydro"/>
</dbReference>
<organism evidence="3 4">
    <name type="scientific">Janthinobacterium agaricidamnosum NBRC 102515 = DSM 9628</name>
    <dbReference type="NCBI Taxonomy" id="1349767"/>
    <lineage>
        <taxon>Bacteria</taxon>
        <taxon>Pseudomonadati</taxon>
        <taxon>Pseudomonadota</taxon>
        <taxon>Betaproteobacteria</taxon>
        <taxon>Burkholderiales</taxon>
        <taxon>Oxalobacteraceae</taxon>
        <taxon>Janthinobacterium</taxon>
    </lineage>
</organism>
<proteinExistence type="predicted"/>
<protein>
    <submittedName>
        <fullName evidence="3">GDSL-like Lipase/Acylhydrolase family protein</fullName>
    </submittedName>
</protein>
<dbReference type="InterPro" id="IPR036514">
    <property type="entry name" value="SGNH_hydro_sf"/>
</dbReference>
<keyword evidence="4" id="KW-1185">Reference proteome</keyword>
<dbReference type="eggNOG" id="COG2755">
    <property type="taxonomic scope" value="Bacteria"/>
</dbReference>
<dbReference type="Gene3D" id="2.90.10.10">
    <property type="entry name" value="Bulb-type lectin domain"/>
    <property type="match status" value="2"/>
</dbReference>
<dbReference type="PANTHER" id="PTHR43784:SF2">
    <property type="entry name" value="GDSL-LIKE LIPASE_ACYLHYDROLASE, PUTATIVE (AFU_ORTHOLOGUE AFUA_2G00820)-RELATED"/>
    <property type="match status" value="1"/>
</dbReference>
<dbReference type="GO" id="GO:0016788">
    <property type="term" value="F:hydrolase activity, acting on ester bonds"/>
    <property type="evidence" value="ECO:0007669"/>
    <property type="project" value="UniProtKB-ARBA"/>
</dbReference>
<dbReference type="PROSITE" id="PS50927">
    <property type="entry name" value="BULB_LECTIN"/>
    <property type="match status" value="1"/>
</dbReference>
<dbReference type="PATRIC" id="fig|1349767.4.peg.2209"/>
<evidence type="ECO:0000313" key="4">
    <source>
        <dbReference type="Proteomes" id="UP000027604"/>
    </source>
</evidence>
<reference evidence="3 4" key="1">
    <citation type="journal article" date="2015" name="Genome Announc.">
        <title>Genome Sequence of Mushroom Soft-Rot Pathogen Janthinobacterium agaricidamnosum.</title>
        <authorList>
            <person name="Graupner K."/>
            <person name="Lackner G."/>
            <person name="Hertweck C."/>
        </authorList>
    </citation>
    <scope>NUCLEOTIDE SEQUENCE [LARGE SCALE GENOMIC DNA]</scope>
    <source>
        <strain evidence="4">NBRC 102515 / DSM 9628</strain>
    </source>
</reference>
<dbReference type="STRING" id="1349767.GJA_496"/>
<dbReference type="AlphaFoldDB" id="W0UZV7"/>